<comment type="caution">
    <text evidence="2">The sequence shown here is derived from an EMBL/GenBank/DDBJ whole genome shotgun (WGS) entry which is preliminary data.</text>
</comment>
<feature type="region of interest" description="Disordered" evidence="1">
    <location>
        <begin position="87"/>
        <end position="175"/>
    </location>
</feature>
<sequence length="234" mass="23942">MAGERKEAQGRDTATVIPFARSMGADPADPFGMSEWMKSMTQMPLNPLMTHPAAAVAAATALGFGLSSHIAGMMFGAMQGAASAFQGGARGREPMHAAEPGAAAPAEPTQERTTTSVITSPEPAKAPPVPATAPKLPAEASPAAAVPAAARKPKAPKKQATPAPKSRAGDDLKRISGLGPKLEQVLNGKGIRRLADIAALSAEDAARLDAEIGLDGRIARDDWVGQAKALMQGK</sequence>
<evidence type="ECO:0000313" key="2">
    <source>
        <dbReference type="EMBL" id="ODR89353.1"/>
    </source>
</evidence>
<evidence type="ECO:0000313" key="3">
    <source>
        <dbReference type="Proteomes" id="UP000094342"/>
    </source>
</evidence>
<reference evidence="3" key="1">
    <citation type="submission" date="2016-05" db="EMBL/GenBank/DDBJ databases">
        <authorList>
            <person name="Li Y."/>
        </authorList>
    </citation>
    <scope>NUCLEOTIDE SEQUENCE [LARGE SCALE GENOMIC DNA]</scope>
    <source>
        <strain evidence="3">YIC4027</strain>
    </source>
</reference>
<accession>A0A1E3V6V0</accession>
<feature type="compositionally biased region" description="Low complexity" evidence="1">
    <location>
        <begin position="97"/>
        <end position="108"/>
    </location>
</feature>
<gene>
    <name evidence="2" type="ORF">A8M32_23265</name>
</gene>
<dbReference type="RefSeq" id="WP_069460746.1">
    <property type="nucleotide sequence ID" value="NZ_LYBW01000062.1"/>
</dbReference>
<keyword evidence="3" id="KW-1185">Reference proteome</keyword>
<dbReference type="STRING" id="1752398.A8M32_23265"/>
<organism evidence="2 3">
    <name type="scientific">Sinorhizobium alkalisoli</name>
    <dbReference type="NCBI Taxonomy" id="1752398"/>
    <lineage>
        <taxon>Bacteria</taxon>
        <taxon>Pseudomonadati</taxon>
        <taxon>Pseudomonadota</taxon>
        <taxon>Alphaproteobacteria</taxon>
        <taxon>Hyphomicrobiales</taxon>
        <taxon>Rhizobiaceae</taxon>
        <taxon>Sinorhizobium/Ensifer group</taxon>
        <taxon>Sinorhizobium</taxon>
    </lineage>
</organism>
<protein>
    <submittedName>
        <fullName evidence="2">NADH:ubiquinone oxidoreductase</fullName>
    </submittedName>
</protein>
<dbReference type="AlphaFoldDB" id="A0A1E3V6V0"/>
<name>A0A1E3V6V0_9HYPH</name>
<feature type="compositionally biased region" description="Low complexity" evidence="1">
    <location>
        <begin position="132"/>
        <end position="150"/>
    </location>
</feature>
<dbReference type="Gene3D" id="1.10.150.20">
    <property type="entry name" value="5' to 3' exonuclease, C-terminal subdomain"/>
    <property type="match status" value="1"/>
</dbReference>
<dbReference type="OrthoDB" id="9807941at2"/>
<dbReference type="Proteomes" id="UP000094342">
    <property type="component" value="Unassembled WGS sequence"/>
</dbReference>
<evidence type="ECO:0000256" key="1">
    <source>
        <dbReference type="SAM" id="MobiDB-lite"/>
    </source>
</evidence>
<proteinExistence type="predicted"/>
<keyword evidence="2" id="KW-0830">Ubiquinone</keyword>
<dbReference type="EMBL" id="LYBW01000062">
    <property type="protein sequence ID" value="ODR89353.1"/>
    <property type="molecule type" value="Genomic_DNA"/>
</dbReference>